<dbReference type="AlphaFoldDB" id="A0A1W1D782"/>
<dbReference type="InterPro" id="IPR049286">
    <property type="entry name" value="DUF6844"/>
</dbReference>
<accession>A0A1W1D782</accession>
<evidence type="ECO:0000259" key="2">
    <source>
        <dbReference type="Pfam" id="PF20891"/>
    </source>
</evidence>
<name>A0A1W1D782_9ZZZZ</name>
<evidence type="ECO:0000256" key="1">
    <source>
        <dbReference type="SAM" id="MobiDB-lite"/>
    </source>
</evidence>
<organism evidence="3">
    <name type="scientific">hydrothermal vent metagenome</name>
    <dbReference type="NCBI Taxonomy" id="652676"/>
    <lineage>
        <taxon>unclassified sequences</taxon>
        <taxon>metagenomes</taxon>
        <taxon>ecological metagenomes</taxon>
    </lineage>
</organism>
<feature type="region of interest" description="Disordered" evidence="1">
    <location>
        <begin position="422"/>
        <end position="459"/>
    </location>
</feature>
<evidence type="ECO:0000313" key="3">
    <source>
        <dbReference type="EMBL" id="SFV76479.1"/>
    </source>
</evidence>
<protein>
    <submittedName>
        <fullName evidence="3">Putative periplasmic protein</fullName>
    </submittedName>
</protein>
<proteinExistence type="predicted"/>
<gene>
    <name evidence="3" type="ORF">MNB_SUP05-10-267</name>
</gene>
<feature type="compositionally biased region" description="Basic and acidic residues" evidence="1">
    <location>
        <begin position="422"/>
        <end position="432"/>
    </location>
</feature>
<sequence length="459" mass="51025">MKVKNILLSILYFSSSAIAVENIEAEASAQASVEIKITQEEVNDSAAHNFPVMSELAGSKLEKQRNDYLSKKNRSLGNDVKGNYVGWGESAISVSPNSIDFAQKRIMAFEKAFVDAKADFVRMKKQKVATTITRDLFQDDRDHNEVEIKDGSIIGLAKKLRALAEAAIDEKLVEYGVDPSTIENSDINKKRQLMENSINKEVTVIAVQNISGIRIIATFEDVSGVGVLIKASPKYRAMAQAIASKKLVGYPSKGDPKNSIKNQLNDRLNDKDYFIQHGLRIMTDDSGNRVLVSFGQWAPKITKHDSSMKINTAIKAAKGIAYDQALSYITMFVNTTLALENKTKLSDSETINALSRTDGTNEEQESSSVGAMLEKFVKETSRVTIEGVSQVHSWAINHPETGHPLVGTVLMWSPTTQEYARAYDKKRPINKKDNKKKQNKGSSQKNYKMYKSMDFGDDF</sequence>
<reference evidence="3" key="1">
    <citation type="submission" date="2016-10" db="EMBL/GenBank/DDBJ databases">
        <authorList>
            <person name="de Groot N.N."/>
        </authorList>
    </citation>
    <scope>NUCLEOTIDE SEQUENCE</scope>
</reference>
<dbReference type="Pfam" id="PF20891">
    <property type="entry name" value="DUF6844"/>
    <property type="match status" value="1"/>
</dbReference>
<feature type="domain" description="DUF6844" evidence="2">
    <location>
        <begin position="156"/>
        <end position="243"/>
    </location>
</feature>
<dbReference type="EMBL" id="FPHQ01000119">
    <property type="protein sequence ID" value="SFV76479.1"/>
    <property type="molecule type" value="Genomic_DNA"/>
</dbReference>